<evidence type="ECO:0000256" key="18">
    <source>
        <dbReference type="ARBA" id="ARBA00023170"/>
    </source>
</evidence>
<evidence type="ECO:0000256" key="10">
    <source>
        <dbReference type="ARBA" id="ARBA00022692"/>
    </source>
</evidence>
<dbReference type="FunFam" id="3.80.10.10:FF:000095">
    <property type="entry name" value="LRR receptor-like serine/threonine-protein kinase GSO1"/>
    <property type="match status" value="1"/>
</dbReference>
<keyword evidence="15" id="KW-0067">ATP-binding</keyword>
<name>A0ABC9D243_9POAL</name>
<sequence>MARLLSFILVFLSFDSVAILAAESMNKSEVDRQALLSFKASIPSDTLSVLRSWSNESLDFCSWRGVTCGKDLPLRVVSLELNSLHLSGPLSPSLANLTSVTQLDLGSNSFSGEIPKELGTLPKLQNLMLASNMLAGEIPGSLGTGRSLSYVNLAYNTLSGGIPHSLATSSSLTVLNLTMNGLSGTIPASLFNGSSQLVVVDLRGNLLSGPIPNFHRMATLQVLSLAENNLSGSIPTSLGNVSSLTEISLHTNNLGGPIPETLSRIPNLIVLRLGENNLSGSTPTELFNISSLRFIDLGQNSLIGRIPSNVGNSLPNLKVLTMWGNRINGSIPESLANASKLQLVDLSNNSLAGPVPSLGSLPELYGLILGNNNLESDDWTFLASLTNCSHLEFLAMDGNILNGSLPRLLVGNLSASLEYLNFENNQIVGPIPLEVGNLASLENLNFGNNQIVGPIPLEVGKLASLISLKLGQNRLVGTITTVVQNLSNLQMLDINQNLLSGGIPSTIAKLRQLVILNLSKNSLSGPIPSTIGNLSMLTELHMYNNNLSANIPSSLGNCRQLIMLDLSSNRLYGSIPSQLLTGSLQFVSLDLSRNNLTGSIPPQIGGLIGLIYLDISYNNLSGEALSSLGQCASLQYLNTKRNMLNGSIPQSFSATSISSMDLSQNNFTGQIPEFLGNLSQLIELDLSNNNFFGPIPTGGIFQNTSAVILDGNIRLCTANATPFSSIFPICPRISAGGRMKNARLFAIVIPPITIALFSFLCFVTTLLKKRAHTAPCYKETMKKVSYGDILKATNWLSPVNKISSSHTGSVYIGRFEFDTDLVAIKVFHLNEYGSLNTFLMECEVLKNTRHRNLMKAVTVCSAVDLENNEFKAIVFDFMANGSLDMWVHPKLHENCLKRVLSLDERIRIAVDVASALDYMHNQLAPPLIHCDLKPANVLLDYDMTARVGDFGSAKFLSSSLSSPKDIAGLGGTIGYIAPVTFAEYGMGYKISTGCDVYSFGVLLLEMLTGMRPTDEMFTDGMSLHKLVSLAYPHGLCEVLDPYLSHGGDHVFATLTLQSYLIPLVEVALLCSMELPKDRPAMRDVCAKIVEIRESFLVS</sequence>
<dbReference type="GO" id="GO:0005524">
    <property type="term" value="F:ATP binding"/>
    <property type="evidence" value="ECO:0007669"/>
    <property type="project" value="UniProtKB-KW"/>
</dbReference>
<dbReference type="AlphaFoldDB" id="A0ABC9D243"/>
<dbReference type="PROSITE" id="PS00108">
    <property type="entry name" value="PROTEIN_KINASE_ST"/>
    <property type="match status" value="1"/>
</dbReference>
<evidence type="ECO:0000256" key="13">
    <source>
        <dbReference type="ARBA" id="ARBA00022741"/>
    </source>
</evidence>
<keyword evidence="26" id="KW-1185">Reference proteome</keyword>
<evidence type="ECO:0000313" key="25">
    <source>
        <dbReference type="EMBL" id="CAL5029853.1"/>
    </source>
</evidence>
<proteinExistence type="inferred from homology"/>
<evidence type="ECO:0000256" key="15">
    <source>
        <dbReference type="ARBA" id="ARBA00022840"/>
    </source>
</evidence>
<organism evidence="25 26">
    <name type="scientific">Urochloa decumbens</name>
    <dbReference type="NCBI Taxonomy" id="240449"/>
    <lineage>
        <taxon>Eukaryota</taxon>
        <taxon>Viridiplantae</taxon>
        <taxon>Streptophyta</taxon>
        <taxon>Embryophyta</taxon>
        <taxon>Tracheophyta</taxon>
        <taxon>Spermatophyta</taxon>
        <taxon>Magnoliopsida</taxon>
        <taxon>Liliopsida</taxon>
        <taxon>Poales</taxon>
        <taxon>Poaceae</taxon>
        <taxon>PACMAD clade</taxon>
        <taxon>Panicoideae</taxon>
        <taxon>Panicodae</taxon>
        <taxon>Paniceae</taxon>
        <taxon>Melinidinae</taxon>
        <taxon>Urochloa</taxon>
    </lineage>
</organism>
<dbReference type="EMBL" id="OZ075141">
    <property type="protein sequence ID" value="CAL5029853.1"/>
    <property type="molecule type" value="Genomic_DNA"/>
</dbReference>
<reference evidence="25" key="1">
    <citation type="submission" date="2024-10" db="EMBL/GenBank/DDBJ databases">
        <authorList>
            <person name="Ryan C."/>
        </authorList>
    </citation>
    <scope>NUCLEOTIDE SEQUENCE [LARGE SCALE GENOMIC DNA]</scope>
</reference>
<evidence type="ECO:0000256" key="21">
    <source>
        <dbReference type="ARBA" id="ARBA00048679"/>
    </source>
</evidence>
<keyword evidence="10 22" id="KW-0812">Transmembrane</keyword>
<dbReference type="Pfam" id="PF00560">
    <property type="entry name" value="LRR_1"/>
    <property type="match status" value="5"/>
</dbReference>
<evidence type="ECO:0000256" key="9">
    <source>
        <dbReference type="ARBA" id="ARBA00022679"/>
    </source>
</evidence>
<keyword evidence="17 22" id="KW-0472">Membrane</keyword>
<evidence type="ECO:0000256" key="20">
    <source>
        <dbReference type="ARBA" id="ARBA00047899"/>
    </source>
</evidence>
<evidence type="ECO:0000259" key="24">
    <source>
        <dbReference type="PROSITE" id="PS50011"/>
    </source>
</evidence>
<dbReference type="InterPro" id="IPR003591">
    <property type="entry name" value="Leu-rich_rpt_typical-subtyp"/>
</dbReference>
<evidence type="ECO:0000256" key="23">
    <source>
        <dbReference type="SAM" id="SignalP"/>
    </source>
</evidence>
<dbReference type="FunFam" id="3.80.10.10:FF:000317">
    <property type="entry name" value="Inactive leucine-rich repeat receptor-like protein kinase"/>
    <property type="match status" value="1"/>
</dbReference>
<evidence type="ECO:0000256" key="17">
    <source>
        <dbReference type="ARBA" id="ARBA00023136"/>
    </source>
</evidence>
<evidence type="ECO:0000313" key="26">
    <source>
        <dbReference type="Proteomes" id="UP001497457"/>
    </source>
</evidence>
<dbReference type="InterPro" id="IPR001611">
    <property type="entry name" value="Leu-rich_rpt"/>
</dbReference>
<dbReference type="InterPro" id="IPR051809">
    <property type="entry name" value="Plant_receptor-like_S/T_kinase"/>
</dbReference>
<keyword evidence="7" id="KW-0597">Phosphoprotein</keyword>
<dbReference type="Gene3D" id="3.80.10.10">
    <property type="entry name" value="Ribonuclease Inhibitor"/>
    <property type="match status" value="4"/>
</dbReference>
<dbReference type="Gene3D" id="1.10.510.10">
    <property type="entry name" value="Transferase(Phosphotransferase) domain 1"/>
    <property type="match status" value="1"/>
</dbReference>
<dbReference type="Pfam" id="PF00069">
    <property type="entry name" value="Pkinase"/>
    <property type="match status" value="1"/>
</dbReference>
<gene>
    <name evidence="25" type="ORF">URODEC1_LOCUS80614</name>
</gene>
<protein>
    <recommendedName>
        <fullName evidence="4">non-specific serine/threonine protein kinase</fullName>
        <ecNumber evidence="4">2.7.11.1</ecNumber>
    </recommendedName>
</protein>
<dbReference type="FunFam" id="3.80.10.10:FF:000101">
    <property type="entry name" value="LRR receptor-like serine/threonine-protein kinase ERECTA"/>
    <property type="match status" value="1"/>
</dbReference>
<dbReference type="Pfam" id="PF23598">
    <property type="entry name" value="LRR_14"/>
    <property type="match status" value="1"/>
</dbReference>
<comment type="catalytic activity">
    <reaction evidence="20">
        <text>L-threonyl-[protein] + ATP = O-phospho-L-threonyl-[protein] + ADP + H(+)</text>
        <dbReference type="Rhea" id="RHEA:46608"/>
        <dbReference type="Rhea" id="RHEA-COMP:11060"/>
        <dbReference type="Rhea" id="RHEA-COMP:11605"/>
        <dbReference type="ChEBI" id="CHEBI:15378"/>
        <dbReference type="ChEBI" id="CHEBI:30013"/>
        <dbReference type="ChEBI" id="CHEBI:30616"/>
        <dbReference type="ChEBI" id="CHEBI:61977"/>
        <dbReference type="ChEBI" id="CHEBI:456216"/>
        <dbReference type="EC" id="2.7.11.1"/>
    </reaction>
</comment>
<feature type="domain" description="Protein kinase" evidence="24">
    <location>
        <begin position="796"/>
        <end position="1096"/>
    </location>
</feature>
<evidence type="ECO:0000256" key="22">
    <source>
        <dbReference type="SAM" id="Phobius"/>
    </source>
</evidence>
<dbReference type="SMART" id="SM00369">
    <property type="entry name" value="LRR_TYP"/>
    <property type="match status" value="11"/>
</dbReference>
<evidence type="ECO:0000256" key="6">
    <source>
        <dbReference type="ARBA" id="ARBA00022527"/>
    </source>
</evidence>
<feature type="chain" id="PRO_5044883828" description="non-specific serine/threonine protein kinase" evidence="23">
    <location>
        <begin position="22"/>
        <end position="1098"/>
    </location>
</feature>
<keyword evidence="14" id="KW-0418">Kinase</keyword>
<evidence type="ECO:0000256" key="14">
    <source>
        <dbReference type="ARBA" id="ARBA00022777"/>
    </source>
</evidence>
<evidence type="ECO:0000256" key="11">
    <source>
        <dbReference type="ARBA" id="ARBA00022729"/>
    </source>
</evidence>
<dbReference type="EC" id="2.7.11.1" evidence="4"/>
<evidence type="ECO:0000256" key="7">
    <source>
        <dbReference type="ARBA" id="ARBA00022553"/>
    </source>
</evidence>
<dbReference type="PANTHER" id="PTHR27008">
    <property type="entry name" value="OS04G0122200 PROTEIN"/>
    <property type="match status" value="1"/>
</dbReference>
<dbReference type="InterPro" id="IPR008271">
    <property type="entry name" value="Ser/Thr_kinase_AS"/>
</dbReference>
<keyword evidence="8" id="KW-0433">Leucine-rich repeat</keyword>
<dbReference type="GO" id="GO:0005886">
    <property type="term" value="C:plasma membrane"/>
    <property type="evidence" value="ECO:0007669"/>
    <property type="project" value="UniProtKB-SubCell"/>
</dbReference>
<keyword evidence="11 23" id="KW-0732">Signal</keyword>
<dbReference type="InterPro" id="IPR000719">
    <property type="entry name" value="Prot_kinase_dom"/>
</dbReference>
<dbReference type="PROSITE" id="PS50011">
    <property type="entry name" value="PROTEIN_KINASE_DOM"/>
    <property type="match status" value="1"/>
</dbReference>
<dbReference type="Pfam" id="PF08263">
    <property type="entry name" value="LRRNT_2"/>
    <property type="match status" value="1"/>
</dbReference>
<dbReference type="InterPro" id="IPR013210">
    <property type="entry name" value="LRR_N_plant-typ"/>
</dbReference>
<evidence type="ECO:0000256" key="8">
    <source>
        <dbReference type="ARBA" id="ARBA00022614"/>
    </source>
</evidence>
<accession>A0ABC9D243</accession>
<evidence type="ECO:0000256" key="12">
    <source>
        <dbReference type="ARBA" id="ARBA00022737"/>
    </source>
</evidence>
<evidence type="ECO:0000256" key="4">
    <source>
        <dbReference type="ARBA" id="ARBA00012513"/>
    </source>
</evidence>
<keyword evidence="19" id="KW-0325">Glycoprotein</keyword>
<comment type="catalytic activity">
    <reaction evidence="21">
        <text>L-seryl-[protein] + ATP = O-phospho-L-seryl-[protein] + ADP + H(+)</text>
        <dbReference type="Rhea" id="RHEA:17989"/>
        <dbReference type="Rhea" id="RHEA-COMP:9863"/>
        <dbReference type="Rhea" id="RHEA-COMP:11604"/>
        <dbReference type="ChEBI" id="CHEBI:15378"/>
        <dbReference type="ChEBI" id="CHEBI:29999"/>
        <dbReference type="ChEBI" id="CHEBI:30616"/>
        <dbReference type="ChEBI" id="CHEBI:83421"/>
        <dbReference type="ChEBI" id="CHEBI:456216"/>
        <dbReference type="EC" id="2.7.11.1"/>
    </reaction>
</comment>
<evidence type="ECO:0000256" key="16">
    <source>
        <dbReference type="ARBA" id="ARBA00022989"/>
    </source>
</evidence>
<keyword evidence="18" id="KW-0675">Receptor</keyword>
<dbReference type="SUPFAM" id="SSF56112">
    <property type="entry name" value="Protein kinase-like (PK-like)"/>
    <property type="match status" value="1"/>
</dbReference>
<dbReference type="SUPFAM" id="SSF52058">
    <property type="entry name" value="L domain-like"/>
    <property type="match status" value="2"/>
</dbReference>
<dbReference type="InterPro" id="IPR055414">
    <property type="entry name" value="LRR_R13L4/SHOC2-like"/>
</dbReference>
<keyword evidence="6" id="KW-0723">Serine/threonine-protein kinase</keyword>
<evidence type="ECO:0000256" key="1">
    <source>
        <dbReference type="ARBA" id="ARBA00004162"/>
    </source>
</evidence>
<evidence type="ECO:0000256" key="3">
    <source>
        <dbReference type="ARBA" id="ARBA00008684"/>
    </source>
</evidence>
<keyword evidence="5" id="KW-1003">Cell membrane</keyword>
<comment type="similarity">
    <text evidence="3">Belongs to the protein kinase superfamily. Ser/Thr protein kinase family.</text>
</comment>
<dbReference type="Proteomes" id="UP001497457">
    <property type="component" value="Chromosome 31b"/>
</dbReference>
<dbReference type="InterPro" id="IPR011009">
    <property type="entry name" value="Kinase-like_dom_sf"/>
</dbReference>
<evidence type="ECO:0000256" key="19">
    <source>
        <dbReference type="ARBA" id="ARBA00023180"/>
    </source>
</evidence>
<keyword evidence="16 22" id="KW-1133">Transmembrane helix</keyword>
<feature type="transmembrane region" description="Helical" evidence="22">
    <location>
        <begin position="744"/>
        <end position="767"/>
    </location>
</feature>
<dbReference type="SMART" id="SM00220">
    <property type="entry name" value="S_TKc"/>
    <property type="match status" value="1"/>
</dbReference>
<evidence type="ECO:0000256" key="2">
    <source>
        <dbReference type="ARBA" id="ARBA00004479"/>
    </source>
</evidence>
<dbReference type="PANTHER" id="PTHR27008:SF284">
    <property type="entry name" value="PROTEIN KINASE DOMAIN-CONTAINING PROTEIN"/>
    <property type="match status" value="1"/>
</dbReference>
<dbReference type="FunFam" id="1.10.510.10:FF:000358">
    <property type="entry name" value="Putative leucine-rich repeat receptor-like serine/threonine-protein kinase"/>
    <property type="match status" value="1"/>
</dbReference>
<dbReference type="GO" id="GO:0004674">
    <property type="term" value="F:protein serine/threonine kinase activity"/>
    <property type="evidence" value="ECO:0007669"/>
    <property type="project" value="UniProtKB-KW"/>
</dbReference>
<keyword evidence="13" id="KW-0547">Nucleotide-binding</keyword>
<comment type="subcellular location">
    <subcellularLocation>
        <location evidence="1">Cell membrane</location>
        <topology evidence="1">Single-pass membrane protein</topology>
    </subcellularLocation>
    <subcellularLocation>
        <location evidence="2">Membrane</location>
        <topology evidence="2">Single-pass type I membrane protein</topology>
    </subcellularLocation>
</comment>
<evidence type="ECO:0000256" key="5">
    <source>
        <dbReference type="ARBA" id="ARBA00022475"/>
    </source>
</evidence>
<feature type="signal peptide" evidence="23">
    <location>
        <begin position="1"/>
        <end position="21"/>
    </location>
</feature>
<keyword evidence="12" id="KW-0677">Repeat</keyword>
<dbReference type="InterPro" id="IPR032675">
    <property type="entry name" value="LRR_dom_sf"/>
</dbReference>
<dbReference type="Gene3D" id="3.30.200.20">
    <property type="entry name" value="Phosphorylase Kinase, domain 1"/>
    <property type="match status" value="1"/>
</dbReference>
<keyword evidence="9" id="KW-0808">Transferase</keyword>